<keyword evidence="12" id="KW-0677">Repeat</keyword>
<dbReference type="GO" id="GO:0005886">
    <property type="term" value="C:plasma membrane"/>
    <property type="evidence" value="ECO:0007669"/>
    <property type="project" value="UniProtKB-SubCell"/>
</dbReference>
<keyword evidence="16" id="KW-1133">Transmembrane helix</keyword>
<evidence type="ECO:0000256" key="18">
    <source>
        <dbReference type="ARBA" id="ARBA00023170"/>
    </source>
</evidence>
<dbReference type="PROSITE" id="PS50011">
    <property type="entry name" value="PROTEIN_KINASE_DOM"/>
    <property type="match status" value="1"/>
</dbReference>
<proteinExistence type="inferred from homology"/>
<dbReference type="Proteomes" id="UP001497480">
    <property type="component" value="Unassembled WGS sequence"/>
</dbReference>
<dbReference type="InterPro" id="IPR008271">
    <property type="entry name" value="Ser/Thr_kinase_AS"/>
</dbReference>
<dbReference type="GO" id="GO:0004857">
    <property type="term" value="F:enzyme inhibitor activity"/>
    <property type="evidence" value="ECO:0007669"/>
    <property type="project" value="InterPro"/>
</dbReference>
<evidence type="ECO:0000256" key="7">
    <source>
        <dbReference type="ARBA" id="ARBA00022553"/>
    </source>
</evidence>
<keyword evidence="8" id="KW-0433">Leucine-rich repeat</keyword>
<dbReference type="InterPro" id="IPR035513">
    <property type="entry name" value="Invertase/methylesterase_inhib"/>
</dbReference>
<dbReference type="SMART" id="SM00856">
    <property type="entry name" value="PMEI"/>
    <property type="match status" value="1"/>
</dbReference>
<evidence type="ECO:0000256" key="11">
    <source>
        <dbReference type="ARBA" id="ARBA00022729"/>
    </source>
</evidence>
<comment type="catalytic activity">
    <reaction evidence="20">
        <text>L-threonyl-[protein] + ATP = O-phospho-L-threonyl-[protein] + ADP + H(+)</text>
        <dbReference type="Rhea" id="RHEA:46608"/>
        <dbReference type="Rhea" id="RHEA-COMP:11060"/>
        <dbReference type="Rhea" id="RHEA-COMP:11605"/>
        <dbReference type="ChEBI" id="CHEBI:15378"/>
        <dbReference type="ChEBI" id="CHEBI:30013"/>
        <dbReference type="ChEBI" id="CHEBI:30616"/>
        <dbReference type="ChEBI" id="CHEBI:61977"/>
        <dbReference type="ChEBI" id="CHEBI:456216"/>
        <dbReference type="EC" id="2.7.11.1"/>
    </reaction>
</comment>
<keyword evidence="7" id="KW-0597">Phosphoprotein</keyword>
<dbReference type="FunFam" id="3.80.10.10:FF:000101">
    <property type="entry name" value="LRR receptor-like serine/threonine-protein kinase ERECTA"/>
    <property type="match status" value="1"/>
</dbReference>
<evidence type="ECO:0000259" key="23">
    <source>
        <dbReference type="PROSITE" id="PS50011"/>
    </source>
</evidence>
<evidence type="ECO:0000256" key="4">
    <source>
        <dbReference type="ARBA" id="ARBA00012513"/>
    </source>
</evidence>
<comment type="similarity">
    <text evidence="3">Belongs to the protein kinase superfamily. Ser/Thr protein kinase family.</text>
</comment>
<evidence type="ECO:0000256" key="6">
    <source>
        <dbReference type="ARBA" id="ARBA00022527"/>
    </source>
</evidence>
<name>A0AAV1VWB3_LUPLU</name>
<evidence type="ECO:0000256" key="16">
    <source>
        <dbReference type="ARBA" id="ARBA00022989"/>
    </source>
</evidence>
<dbReference type="SMART" id="SM00365">
    <property type="entry name" value="LRR_SD22"/>
    <property type="match status" value="7"/>
</dbReference>
<dbReference type="InterPro" id="IPR006501">
    <property type="entry name" value="Pectinesterase_inhib_dom"/>
</dbReference>
<comment type="caution">
    <text evidence="24">The sequence shown here is derived from an EMBL/GenBank/DDBJ whole genome shotgun (WGS) entry which is preliminary data.</text>
</comment>
<dbReference type="FunFam" id="3.30.200.20:FF:000661">
    <property type="entry name" value="Serine-threonine protein kinase plant-type"/>
    <property type="match status" value="1"/>
</dbReference>
<keyword evidence="11" id="KW-0732">Signal</keyword>
<evidence type="ECO:0000256" key="12">
    <source>
        <dbReference type="ARBA" id="ARBA00022737"/>
    </source>
</evidence>
<reference evidence="24 25" key="1">
    <citation type="submission" date="2024-03" db="EMBL/GenBank/DDBJ databases">
        <authorList>
            <person name="Martinez-Hernandez J."/>
        </authorList>
    </citation>
    <scope>NUCLEOTIDE SEQUENCE [LARGE SCALE GENOMIC DNA]</scope>
</reference>
<dbReference type="EMBL" id="CAXHTB010000002">
    <property type="protein sequence ID" value="CAL0301043.1"/>
    <property type="molecule type" value="Genomic_DNA"/>
</dbReference>
<dbReference type="Pfam" id="PF08263">
    <property type="entry name" value="LRRNT_2"/>
    <property type="match status" value="1"/>
</dbReference>
<feature type="region of interest" description="Disordered" evidence="22">
    <location>
        <begin position="1212"/>
        <end position="1235"/>
    </location>
</feature>
<dbReference type="Pfam" id="PF23598">
    <property type="entry name" value="LRR_14"/>
    <property type="match status" value="1"/>
</dbReference>
<evidence type="ECO:0000313" key="25">
    <source>
        <dbReference type="Proteomes" id="UP001497480"/>
    </source>
</evidence>
<dbReference type="SUPFAM" id="SSF101148">
    <property type="entry name" value="Plant invertase/pectin methylesterase inhibitor"/>
    <property type="match status" value="1"/>
</dbReference>
<evidence type="ECO:0000256" key="20">
    <source>
        <dbReference type="ARBA" id="ARBA00047899"/>
    </source>
</evidence>
<organism evidence="24 25">
    <name type="scientific">Lupinus luteus</name>
    <name type="common">European yellow lupine</name>
    <dbReference type="NCBI Taxonomy" id="3873"/>
    <lineage>
        <taxon>Eukaryota</taxon>
        <taxon>Viridiplantae</taxon>
        <taxon>Streptophyta</taxon>
        <taxon>Embryophyta</taxon>
        <taxon>Tracheophyta</taxon>
        <taxon>Spermatophyta</taxon>
        <taxon>Magnoliopsida</taxon>
        <taxon>eudicotyledons</taxon>
        <taxon>Gunneridae</taxon>
        <taxon>Pentapetalae</taxon>
        <taxon>rosids</taxon>
        <taxon>fabids</taxon>
        <taxon>Fabales</taxon>
        <taxon>Fabaceae</taxon>
        <taxon>Papilionoideae</taxon>
        <taxon>50 kb inversion clade</taxon>
        <taxon>genistoids sensu lato</taxon>
        <taxon>core genistoids</taxon>
        <taxon>Genisteae</taxon>
        <taxon>Lupinus</taxon>
    </lineage>
</organism>
<dbReference type="Gene3D" id="3.30.200.20">
    <property type="entry name" value="Phosphorylase Kinase, domain 1"/>
    <property type="match status" value="1"/>
</dbReference>
<dbReference type="FunFam" id="1.10.510.10:FF:000358">
    <property type="entry name" value="Putative leucine-rich repeat receptor-like serine/threonine-protein kinase"/>
    <property type="match status" value="1"/>
</dbReference>
<dbReference type="GO" id="GO:0004674">
    <property type="term" value="F:protein serine/threonine kinase activity"/>
    <property type="evidence" value="ECO:0007669"/>
    <property type="project" value="UniProtKB-KW"/>
</dbReference>
<keyword evidence="14" id="KW-0418">Kinase</keyword>
<keyword evidence="10" id="KW-0812">Transmembrane</keyword>
<gene>
    <name evidence="24" type="ORF">LLUT_LOCUS2103</name>
</gene>
<dbReference type="FunFam" id="3.80.10.10:FF:000095">
    <property type="entry name" value="LRR receptor-like serine/threonine-protein kinase GSO1"/>
    <property type="match status" value="2"/>
</dbReference>
<keyword evidence="9" id="KW-0808">Transferase</keyword>
<dbReference type="InterPro" id="IPR000719">
    <property type="entry name" value="Prot_kinase_dom"/>
</dbReference>
<comment type="catalytic activity">
    <reaction evidence="21">
        <text>L-seryl-[protein] + ATP = O-phospho-L-seryl-[protein] + ADP + H(+)</text>
        <dbReference type="Rhea" id="RHEA:17989"/>
        <dbReference type="Rhea" id="RHEA-COMP:9863"/>
        <dbReference type="Rhea" id="RHEA-COMP:11604"/>
        <dbReference type="ChEBI" id="CHEBI:15378"/>
        <dbReference type="ChEBI" id="CHEBI:29999"/>
        <dbReference type="ChEBI" id="CHEBI:30616"/>
        <dbReference type="ChEBI" id="CHEBI:83421"/>
        <dbReference type="ChEBI" id="CHEBI:456216"/>
        <dbReference type="EC" id="2.7.11.1"/>
    </reaction>
</comment>
<keyword evidence="19" id="KW-0325">Glycoprotein</keyword>
<dbReference type="Gene3D" id="3.80.10.10">
    <property type="entry name" value="Ribonuclease Inhibitor"/>
    <property type="match status" value="4"/>
</dbReference>
<dbReference type="SUPFAM" id="SSF56112">
    <property type="entry name" value="Protein kinase-like (PK-like)"/>
    <property type="match status" value="1"/>
</dbReference>
<dbReference type="GO" id="GO:0005524">
    <property type="term" value="F:ATP binding"/>
    <property type="evidence" value="ECO:0007669"/>
    <property type="project" value="UniProtKB-KW"/>
</dbReference>
<dbReference type="CDD" id="cd15800">
    <property type="entry name" value="PMEI-like_2"/>
    <property type="match status" value="1"/>
</dbReference>
<evidence type="ECO:0000256" key="13">
    <source>
        <dbReference type="ARBA" id="ARBA00022741"/>
    </source>
</evidence>
<dbReference type="InterPro" id="IPR001611">
    <property type="entry name" value="Leu-rich_rpt"/>
</dbReference>
<evidence type="ECO:0000256" key="15">
    <source>
        <dbReference type="ARBA" id="ARBA00022840"/>
    </source>
</evidence>
<evidence type="ECO:0000313" key="24">
    <source>
        <dbReference type="EMBL" id="CAL0301043.1"/>
    </source>
</evidence>
<evidence type="ECO:0000256" key="3">
    <source>
        <dbReference type="ARBA" id="ARBA00008684"/>
    </source>
</evidence>
<dbReference type="InterPro" id="IPR003591">
    <property type="entry name" value="Leu-rich_rpt_typical-subtyp"/>
</dbReference>
<evidence type="ECO:0000256" key="9">
    <source>
        <dbReference type="ARBA" id="ARBA00022679"/>
    </source>
</evidence>
<dbReference type="Pfam" id="PF00069">
    <property type="entry name" value="Pkinase"/>
    <property type="match status" value="1"/>
</dbReference>
<keyword evidence="13" id="KW-0547">Nucleotide-binding</keyword>
<dbReference type="Pfam" id="PF13855">
    <property type="entry name" value="LRR_8"/>
    <property type="match status" value="2"/>
</dbReference>
<dbReference type="InterPro" id="IPR051809">
    <property type="entry name" value="Plant_receptor-like_S/T_kinase"/>
</dbReference>
<evidence type="ECO:0000256" key="2">
    <source>
        <dbReference type="ARBA" id="ARBA00004479"/>
    </source>
</evidence>
<dbReference type="Gene3D" id="1.10.510.10">
    <property type="entry name" value="Transferase(Phosphotransferase) domain 1"/>
    <property type="match status" value="1"/>
</dbReference>
<dbReference type="InterPro" id="IPR011009">
    <property type="entry name" value="Kinase-like_dom_sf"/>
</dbReference>
<evidence type="ECO:0000256" key="8">
    <source>
        <dbReference type="ARBA" id="ARBA00022614"/>
    </source>
</evidence>
<sequence length="1235" mass="135234">MAMSSLDIDQSALLAFKSYITFDPQNILANNWSTSSSKCNWVGVTCDANFSRVITLTLPNMGLNGTLPPNLGNLSSLVELDLHNNSFHGIVPNELALLSRLENFNLCSNNFGGEFPTWVGELSKVEFLSLCNNSFSGSIPASLSNLEVLESLDLSFNSIEGSIPPELGRLPNLTVLDLAHNRLSSKIPSSIFNISTLQVVDLSNNSLSGNIPQKLGDLSQLRSINLSINKLVGSIPLSLFNMSTLQEIQFTYNNLSGSLPMDLCNGVPMLEMLDLSGNAFSGLFPSNLLQCKHLKYLKIIGNRLNGNLSNEIGRLPMLDVLDLSNNNITGVIPDSIGNLINLQLLGLLGNNLTGDPASSELSFLTALTKCRKLKSLVLSYNPLNGALPSSIGNLSNSLQSFVAWNCNLKGQIPSQIGNLKNVFDINFSNNQLIGQIPSTLGSLLSLQRLDLSGNKLNGSIPGQICQLTNLDEISLEHNNIFGLVPECLGGLTKLRKLYLDNNNLNSIIPSSLWSLSDILEVSLSFNGFSGSLPTDISGMKGVIKLDISNNKLSGDIPSEIGDLQKLLNLSLANNMLQGSIPDSVGSMLSLEYLDLSHNTLSGIIPKSLEKLVYLQFMNLSYNRLEGEIPSGGEFANFTAKSFMMNGALCGRPDLQVPSCPRGAETGKKTRKLVLKLVLPLTLIGALIVFATLIINRRSYSKGSSIVVLPSFQFASRISYYELLAATKSFDDSNLIGKGGIGSVFKGVLSNGMVVAVKVFNMDVQGASRSFDIECEAMRNLRHRNLVKVITSCSNEFDFKALVIEFVPNGSLEKWLYSYNNFIPFLQRLNIMIDVASALDYLHYGNSKPVVHCDLKPSNVLLDEDMVAHVCDFGIAKLLEEGQSQALTNTLATIGYIAPGTEYGSEGIVSIKGDVYSYGVMLMEVFTRKRPTDEMFKDGLSLRSWIKESLLPNEIIHIVDPNLMEEEELFIPPKKVALLSIMELALNCSSDSPAERMSMKEVFDSLNKIRNIFLQMPTKAKVETMDSIGKTLLFFLSLSSLHLLTNGRRPFHIVHHDVRSDILKLCEHTTNPTLCAQTIQPHVLDGDIDPFKALEIEVEATLNETKKAIAIIDELLTKNSINKSLRSSIKTCKEQYNYILDSIKETQDAIAQHDLIEAKFKFSAVISYQSSCMDEFEHFECPFAEGSETIYNLGGNTLDIIADLEKTVPPQELTPPVPSTYSESSSTSINVIGTIS</sequence>
<evidence type="ECO:0000256" key="17">
    <source>
        <dbReference type="ARBA" id="ARBA00023136"/>
    </source>
</evidence>
<dbReference type="SMART" id="SM00220">
    <property type="entry name" value="S_TKc"/>
    <property type="match status" value="1"/>
</dbReference>
<evidence type="ECO:0000256" key="10">
    <source>
        <dbReference type="ARBA" id="ARBA00022692"/>
    </source>
</evidence>
<dbReference type="PROSITE" id="PS51450">
    <property type="entry name" value="LRR"/>
    <property type="match status" value="3"/>
</dbReference>
<keyword evidence="5" id="KW-1003">Cell membrane</keyword>
<feature type="domain" description="Protein kinase" evidence="23">
    <location>
        <begin position="729"/>
        <end position="1013"/>
    </location>
</feature>
<dbReference type="InterPro" id="IPR013210">
    <property type="entry name" value="LRR_N_plant-typ"/>
</dbReference>
<keyword evidence="15" id="KW-0067">ATP-binding</keyword>
<keyword evidence="6" id="KW-0723">Serine/threonine-protein kinase</keyword>
<dbReference type="SMART" id="SM00369">
    <property type="entry name" value="LRR_TYP"/>
    <property type="match status" value="10"/>
</dbReference>
<dbReference type="PANTHER" id="PTHR27008">
    <property type="entry name" value="OS04G0122200 PROTEIN"/>
    <property type="match status" value="1"/>
</dbReference>
<dbReference type="Pfam" id="PF00560">
    <property type="entry name" value="LRR_1"/>
    <property type="match status" value="6"/>
</dbReference>
<evidence type="ECO:0000256" key="1">
    <source>
        <dbReference type="ARBA" id="ARBA00004162"/>
    </source>
</evidence>
<dbReference type="InterPro" id="IPR032675">
    <property type="entry name" value="LRR_dom_sf"/>
</dbReference>
<accession>A0AAV1VWB3</accession>
<keyword evidence="25" id="KW-1185">Reference proteome</keyword>
<dbReference type="PANTHER" id="PTHR27008:SF585">
    <property type="entry name" value="PROTEIN KINASE DOMAIN-CONTAINING PROTEIN"/>
    <property type="match status" value="1"/>
</dbReference>
<evidence type="ECO:0000256" key="21">
    <source>
        <dbReference type="ARBA" id="ARBA00048679"/>
    </source>
</evidence>
<keyword evidence="18" id="KW-0675">Receptor</keyword>
<keyword evidence="17" id="KW-0472">Membrane</keyword>
<dbReference type="PROSITE" id="PS00108">
    <property type="entry name" value="PROTEIN_KINASE_ST"/>
    <property type="match status" value="1"/>
</dbReference>
<evidence type="ECO:0000256" key="5">
    <source>
        <dbReference type="ARBA" id="ARBA00022475"/>
    </source>
</evidence>
<comment type="subcellular location">
    <subcellularLocation>
        <location evidence="1">Cell membrane</location>
        <topology evidence="1">Single-pass membrane protein</topology>
    </subcellularLocation>
    <subcellularLocation>
        <location evidence="2">Membrane</location>
        <topology evidence="2">Single-pass type I membrane protein</topology>
    </subcellularLocation>
</comment>
<dbReference type="AlphaFoldDB" id="A0AAV1VWB3"/>
<dbReference type="Gene3D" id="1.20.140.40">
    <property type="entry name" value="Invertase/pectin methylesterase inhibitor family protein"/>
    <property type="match status" value="1"/>
</dbReference>
<evidence type="ECO:0000256" key="19">
    <source>
        <dbReference type="ARBA" id="ARBA00023180"/>
    </source>
</evidence>
<dbReference type="NCBIfam" id="TIGR01614">
    <property type="entry name" value="PME_inhib"/>
    <property type="match status" value="1"/>
</dbReference>
<dbReference type="InterPro" id="IPR055414">
    <property type="entry name" value="LRR_R13L4/SHOC2-like"/>
</dbReference>
<dbReference type="PRINTS" id="PR00019">
    <property type="entry name" value="LEURICHRPT"/>
</dbReference>
<evidence type="ECO:0000256" key="14">
    <source>
        <dbReference type="ARBA" id="ARBA00022777"/>
    </source>
</evidence>
<protein>
    <recommendedName>
        <fullName evidence="4">non-specific serine/threonine protein kinase</fullName>
        <ecNumber evidence="4">2.7.11.1</ecNumber>
    </recommendedName>
</protein>
<feature type="compositionally biased region" description="Low complexity" evidence="22">
    <location>
        <begin position="1218"/>
        <end position="1227"/>
    </location>
</feature>
<evidence type="ECO:0000256" key="22">
    <source>
        <dbReference type="SAM" id="MobiDB-lite"/>
    </source>
</evidence>
<dbReference type="SUPFAM" id="SSF52058">
    <property type="entry name" value="L domain-like"/>
    <property type="match status" value="2"/>
</dbReference>
<dbReference type="Pfam" id="PF04043">
    <property type="entry name" value="PMEI"/>
    <property type="match status" value="1"/>
</dbReference>
<dbReference type="EC" id="2.7.11.1" evidence="4"/>